<evidence type="ECO:0000256" key="1">
    <source>
        <dbReference type="SAM" id="MobiDB-lite"/>
    </source>
</evidence>
<dbReference type="Proteomes" id="UP000250675">
    <property type="component" value="Unassembled WGS sequence"/>
</dbReference>
<organism evidence="2 3">
    <name type="scientific">Klebsiella pneumoniae</name>
    <dbReference type="NCBI Taxonomy" id="573"/>
    <lineage>
        <taxon>Bacteria</taxon>
        <taxon>Pseudomonadati</taxon>
        <taxon>Pseudomonadota</taxon>
        <taxon>Gammaproteobacteria</taxon>
        <taxon>Enterobacterales</taxon>
        <taxon>Enterobacteriaceae</taxon>
        <taxon>Klebsiella/Raoultella group</taxon>
        <taxon>Klebsiella</taxon>
        <taxon>Klebsiella pneumoniae complex</taxon>
    </lineage>
</organism>
<dbReference type="InterPro" id="IPR036086">
    <property type="entry name" value="ParB/Sulfiredoxin_sf"/>
</dbReference>
<protein>
    <submittedName>
        <fullName evidence="2">Integrating conjugative element, PFGI_1 class, ParB family protein</fullName>
    </submittedName>
</protein>
<feature type="region of interest" description="Disordered" evidence="1">
    <location>
        <begin position="320"/>
        <end position="432"/>
    </location>
</feature>
<reference evidence="2 3" key="1">
    <citation type="submission" date="2018-06" db="EMBL/GenBank/DDBJ databases">
        <authorList>
            <consortium name="Pathogen Informatics"/>
            <person name="Doyle S."/>
        </authorList>
    </citation>
    <scope>NUCLEOTIDE SEQUENCE [LARGE SCALE GENOMIC DNA]</scope>
    <source>
        <strain evidence="2 3">NCTC9645</strain>
    </source>
</reference>
<feature type="compositionally biased region" description="Acidic residues" evidence="1">
    <location>
        <begin position="361"/>
        <end position="371"/>
    </location>
</feature>
<name>A0A2X3D6R9_KLEPN</name>
<sequence length="574" mass="62096">MGRINTKNIDLSNALLQQGKTAVGTVSNTPSEGTLPATEMPMVLTLDDVSPFPDNPRNSRNPRYEEIKASIRARGLDTVPKITADPERPELGFFFSDGGNTRYQILSELWQETGDERFFRISCMFKPWPGRLSCVIGHLAENEVRGELSFIEKAFGIQKARAIFEEELGKTVSLRELSTLLGEAGYPVHNSNISRMEDAVKYLYPFMPLLLESGIGAPQIRGLLALRTGSEKVWKLFANDMKSTTSFAEVFGSVCSQFNDPDAYSLEMFRDELIGALVKALPHPSLNYDRWLLELDPKEQNRRQQLGEVHLQGVPNFAVQPMVGSPVDGSGEIDSSAAMPSSSSDAPVPGTSALTLSSALDEQEGAEDSSDAEPISSGSPRIETQHDLYGAPPVLSGDVDEQPSPGMSETETAGAGQPTQPSPVAPEVTPNAEGSEVGFAEEGLEPVVSVWAIPALQDDIEHLQGMAYRLAFELAEQAGCETELKADKATLTAAGYCLATQQLSPFTSLLLSLTGPAPVNEPCSLSEALIGAADGTGFPLLDDVHAVKFLRLVRVLRRLRELQRDVDTDTGEDA</sequence>
<evidence type="ECO:0000313" key="2">
    <source>
        <dbReference type="EMBL" id="SQC20693.1"/>
    </source>
</evidence>
<evidence type="ECO:0000313" key="3">
    <source>
        <dbReference type="Proteomes" id="UP000250675"/>
    </source>
</evidence>
<dbReference type="AlphaFoldDB" id="A0A2X3D6R9"/>
<accession>A0A2X3D6R9</accession>
<dbReference type="SUPFAM" id="SSF110849">
    <property type="entry name" value="ParB/Sulfiredoxin"/>
    <property type="match status" value="1"/>
</dbReference>
<gene>
    <name evidence="2" type="ORF">NCTC9645_01725</name>
</gene>
<feature type="compositionally biased region" description="Low complexity" evidence="1">
    <location>
        <begin position="334"/>
        <end position="347"/>
    </location>
</feature>
<dbReference type="EMBL" id="UASO01000004">
    <property type="protein sequence ID" value="SQC20693.1"/>
    <property type="molecule type" value="Genomic_DNA"/>
</dbReference>
<dbReference type="NCBIfam" id="TIGR03764">
    <property type="entry name" value="ICE_PFGI_1_parB"/>
    <property type="match status" value="1"/>
</dbReference>
<proteinExistence type="predicted"/>
<dbReference type="InterPro" id="IPR022304">
    <property type="entry name" value="ICE_PFGI_1_ParB"/>
</dbReference>